<comment type="function">
    <text evidence="1 9">The alpha subunit is responsible for the aldol cleavage of indoleglycerol phosphate to indole and glyceraldehyde 3-phosphate.</text>
</comment>
<accession>A0A0R1W827</accession>
<keyword evidence="5 9" id="KW-0822">Tryptophan biosynthesis</keyword>
<organism evidence="11 12">
    <name type="scientific">Paucilactobacillus suebicus DSM 5007 = KCTC 3549</name>
    <dbReference type="NCBI Taxonomy" id="1423807"/>
    <lineage>
        <taxon>Bacteria</taxon>
        <taxon>Bacillati</taxon>
        <taxon>Bacillota</taxon>
        <taxon>Bacilli</taxon>
        <taxon>Lactobacillales</taxon>
        <taxon>Lactobacillaceae</taxon>
        <taxon>Paucilactobacillus</taxon>
    </lineage>
</organism>
<comment type="subunit">
    <text evidence="3 9">Tetramer of two alpha and two beta chains.</text>
</comment>
<dbReference type="OrthoDB" id="9804578at2"/>
<evidence type="ECO:0000256" key="8">
    <source>
        <dbReference type="ARBA" id="ARBA00049047"/>
    </source>
</evidence>
<proteinExistence type="inferred from homology"/>
<protein>
    <recommendedName>
        <fullName evidence="9">Tryptophan synthase alpha chain</fullName>
        <ecNumber evidence="9">4.2.1.20</ecNumber>
    </recommendedName>
</protein>
<dbReference type="HAMAP" id="MF_00131">
    <property type="entry name" value="Trp_synth_alpha"/>
    <property type="match status" value="1"/>
</dbReference>
<evidence type="ECO:0000256" key="2">
    <source>
        <dbReference type="ARBA" id="ARBA00004733"/>
    </source>
</evidence>
<dbReference type="FunFam" id="3.20.20.70:FF:000037">
    <property type="entry name" value="Tryptophan synthase alpha chain"/>
    <property type="match status" value="1"/>
</dbReference>
<dbReference type="PANTHER" id="PTHR43406">
    <property type="entry name" value="TRYPTOPHAN SYNTHASE, ALPHA CHAIN"/>
    <property type="match status" value="1"/>
</dbReference>
<name>A0A0R1W827_9LACO</name>
<dbReference type="Proteomes" id="UP000051820">
    <property type="component" value="Unassembled WGS sequence"/>
</dbReference>
<keyword evidence="6 9" id="KW-0057">Aromatic amino acid biosynthesis</keyword>
<dbReference type="eggNOG" id="COG0159">
    <property type="taxonomic scope" value="Bacteria"/>
</dbReference>
<feature type="active site" description="Proton acceptor" evidence="9">
    <location>
        <position position="44"/>
    </location>
</feature>
<dbReference type="NCBIfam" id="TIGR00262">
    <property type="entry name" value="trpA"/>
    <property type="match status" value="1"/>
</dbReference>
<comment type="caution">
    <text evidence="11">The sequence shown here is derived from an EMBL/GenBank/DDBJ whole genome shotgun (WGS) entry which is preliminary data.</text>
</comment>
<dbReference type="GO" id="GO:0004834">
    <property type="term" value="F:tryptophan synthase activity"/>
    <property type="evidence" value="ECO:0007669"/>
    <property type="project" value="UniProtKB-UniRule"/>
</dbReference>
<keyword evidence="12" id="KW-1185">Reference proteome</keyword>
<dbReference type="AlphaFoldDB" id="A0A0R1W827"/>
<evidence type="ECO:0000256" key="10">
    <source>
        <dbReference type="RuleBase" id="RU003662"/>
    </source>
</evidence>
<comment type="similarity">
    <text evidence="9 10">Belongs to the TrpA family.</text>
</comment>
<dbReference type="RefSeq" id="WP_010621327.1">
    <property type="nucleotide sequence ID" value="NZ_AZGF01000015.1"/>
</dbReference>
<evidence type="ECO:0000256" key="7">
    <source>
        <dbReference type="ARBA" id="ARBA00023239"/>
    </source>
</evidence>
<dbReference type="Pfam" id="PF00290">
    <property type="entry name" value="Trp_syntA"/>
    <property type="match status" value="1"/>
</dbReference>
<comment type="pathway">
    <text evidence="2 9">Amino-acid biosynthesis; L-tryptophan biosynthesis; L-tryptophan from chorismate: step 5/5.</text>
</comment>
<reference evidence="11 12" key="1">
    <citation type="journal article" date="2015" name="Genome Announc.">
        <title>Expanding the biotechnology potential of lactobacilli through comparative genomics of 213 strains and associated genera.</title>
        <authorList>
            <person name="Sun Z."/>
            <person name="Harris H.M."/>
            <person name="McCann A."/>
            <person name="Guo C."/>
            <person name="Argimon S."/>
            <person name="Zhang W."/>
            <person name="Yang X."/>
            <person name="Jeffery I.B."/>
            <person name="Cooney J.C."/>
            <person name="Kagawa T.F."/>
            <person name="Liu W."/>
            <person name="Song Y."/>
            <person name="Salvetti E."/>
            <person name="Wrobel A."/>
            <person name="Rasinkangas P."/>
            <person name="Parkhill J."/>
            <person name="Rea M.C."/>
            <person name="O'Sullivan O."/>
            <person name="Ritari J."/>
            <person name="Douillard F.P."/>
            <person name="Paul Ross R."/>
            <person name="Yang R."/>
            <person name="Briner A.E."/>
            <person name="Felis G.E."/>
            <person name="de Vos W.M."/>
            <person name="Barrangou R."/>
            <person name="Klaenhammer T.R."/>
            <person name="Caufield P.W."/>
            <person name="Cui Y."/>
            <person name="Zhang H."/>
            <person name="O'Toole P.W."/>
        </authorList>
    </citation>
    <scope>NUCLEOTIDE SEQUENCE [LARGE SCALE GENOMIC DNA]</scope>
    <source>
        <strain evidence="11 12">DSM 5007</strain>
    </source>
</reference>
<dbReference type="EC" id="4.2.1.20" evidence="9"/>
<keyword evidence="7 9" id="KW-0456">Lyase</keyword>
<comment type="catalytic activity">
    <reaction evidence="8 9">
        <text>(1S,2R)-1-C-(indol-3-yl)glycerol 3-phosphate + L-serine = D-glyceraldehyde 3-phosphate + L-tryptophan + H2O</text>
        <dbReference type="Rhea" id="RHEA:10532"/>
        <dbReference type="ChEBI" id="CHEBI:15377"/>
        <dbReference type="ChEBI" id="CHEBI:33384"/>
        <dbReference type="ChEBI" id="CHEBI:57912"/>
        <dbReference type="ChEBI" id="CHEBI:58866"/>
        <dbReference type="ChEBI" id="CHEBI:59776"/>
        <dbReference type="EC" id="4.2.1.20"/>
    </reaction>
</comment>
<dbReference type="InterPro" id="IPR011060">
    <property type="entry name" value="RibuloseP-bd_barrel"/>
</dbReference>
<evidence type="ECO:0000313" key="11">
    <source>
        <dbReference type="EMBL" id="KRM11753.1"/>
    </source>
</evidence>
<dbReference type="EMBL" id="AZGF01000015">
    <property type="protein sequence ID" value="KRM11753.1"/>
    <property type="molecule type" value="Genomic_DNA"/>
</dbReference>
<evidence type="ECO:0000256" key="5">
    <source>
        <dbReference type="ARBA" id="ARBA00022822"/>
    </source>
</evidence>
<dbReference type="UniPathway" id="UPA00035">
    <property type="reaction ID" value="UER00044"/>
</dbReference>
<dbReference type="InterPro" id="IPR018204">
    <property type="entry name" value="Trp_synthase_alpha_AS"/>
</dbReference>
<dbReference type="PATRIC" id="fig|1423807.3.peg.550"/>
<dbReference type="PROSITE" id="PS00167">
    <property type="entry name" value="TRP_SYNTHASE_ALPHA"/>
    <property type="match status" value="1"/>
</dbReference>
<dbReference type="SUPFAM" id="SSF51366">
    <property type="entry name" value="Ribulose-phoshate binding barrel"/>
    <property type="match status" value="1"/>
</dbReference>
<evidence type="ECO:0000256" key="1">
    <source>
        <dbReference type="ARBA" id="ARBA00003365"/>
    </source>
</evidence>
<evidence type="ECO:0000256" key="3">
    <source>
        <dbReference type="ARBA" id="ARBA00011270"/>
    </source>
</evidence>
<evidence type="ECO:0000256" key="9">
    <source>
        <dbReference type="HAMAP-Rule" id="MF_00131"/>
    </source>
</evidence>
<dbReference type="GO" id="GO:0005829">
    <property type="term" value="C:cytosol"/>
    <property type="evidence" value="ECO:0007669"/>
    <property type="project" value="TreeGrafter"/>
</dbReference>
<evidence type="ECO:0000313" key="12">
    <source>
        <dbReference type="Proteomes" id="UP000051820"/>
    </source>
</evidence>
<gene>
    <name evidence="9" type="primary">trpA</name>
    <name evidence="11" type="ORF">FD16_GL000542</name>
</gene>
<sequence>MTSLKEAFSKEKTFVAFTVAGDPNIDKSIEYTVALANAGADVIELGIPFSDPIADGPVIQKAGLRAFDAGIDTDKIFDMVSRIREQTDVPLVFLSYLNKLYDYGYEEFFTECENRGVSGVVIPDLPFEERGEVDEQATAHNVSIIPLVAPTSGDRVQKIVEDSTGFIYLVSSLGITGVRDNNQMAGDLSETVAKIREYTDTPVAVGFGIHTPEQVTEMNRIADGAIIGSGIVKLIEADPDNATDSIEEYVRNIKA</sequence>
<dbReference type="CDD" id="cd04724">
    <property type="entry name" value="Tryptophan_synthase_alpha"/>
    <property type="match status" value="1"/>
</dbReference>
<dbReference type="STRING" id="1423807.FD16_GL000542"/>
<feature type="active site" description="Proton acceptor" evidence="9">
    <location>
        <position position="55"/>
    </location>
</feature>
<dbReference type="PANTHER" id="PTHR43406:SF1">
    <property type="entry name" value="TRYPTOPHAN SYNTHASE ALPHA CHAIN, CHLOROPLASTIC"/>
    <property type="match status" value="1"/>
</dbReference>
<dbReference type="Gene3D" id="3.20.20.70">
    <property type="entry name" value="Aldolase class I"/>
    <property type="match status" value="1"/>
</dbReference>
<dbReference type="InterPro" id="IPR002028">
    <property type="entry name" value="Trp_synthase_suA"/>
</dbReference>
<keyword evidence="4 9" id="KW-0028">Amino-acid biosynthesis</keyword>
<evidence type="ECO:0000256" key="6">
    <source>
        <dbReference type="ARBA" id="ARBA00023141"/>
    </source>
</evidence>
<dbReference type="InterPro" id="IPR013785">
    <property type="entry name" value="Aldolase_TIM"/>
</dbReference>
<evidence type="ECO:0000256" key="4">
    <source>
        <dbReference type="ARBA" id="ARBA00022605"/>
    </source>
</evidence>